<feature type="region of interest" description="Disordered" evidence="1">
    <location>
        <begin position="376"/>
        <end position="404"/>
    </location>
</feature>
<dbReference type="RefSeq" id="XP_026193076.1">
    <property type="nucleotide sequence ID" value="XM_026337291.1"/>
</dbReference>
<dbReference type="OrthoDB" id="348318at2759"/>
<feature type="region of interest" description="Disordered" evidence="1">
    <location>
        <begin position="435"/>
        <end position="469"/>
    </location>
</feature>
<evidence type="ECO:0000256" key="1">
    <source>
        <dbReference type="SAM" id="MobiDB-lite"/>
    </source>
</evidence>
<dbReference type="GeneID" id="34617275"/>
<feature type="compositionally biased region" description="Low complexity" evidence="1">
    <location>
        <begin position="102"/>
        <end position="116"/>
    </location>
</feature>
<feature type="compositionally biased region" description="Low complexity" evidence="1">
    <location>
        <begin position="457"/>
        <end position="469"/>
    </location>
</feature>
<proteinExistence type="predicted"/>
<organism evidence="2 3">
    <name type="scientific">Cyclospora cayetanensis</name>
    <dbReference type="NCBI Taxonomy" id="88456"/>
    <lineage>
        <taxon>Eukaryota</taxon>
        <taxon>Sar</taxon>
        <taxon>Alveolata</taxon>
        <taxon>Apicomplexa</taxon>
        <taxon>Conoidasida</taxon>
        <taxon>Coccidia</taxon>
        <taxon>Eucoccidiorida</taxon>
        <taxon>Eimeriorina</taxon>
        <taxon>Eimeriidae</taxon>
        <taxon>Cyclospora</taxon>
    </lineage>
</organism>
<dbReference type="Proteomes" id="UP000515125">
    <property type="component" value="Unplaced"/>
</dbReference>
<sequence length="1109" mass="119126">MEQGCGGPLQWHDPASSGATSLWGQRLPHALLQQQRGPLVQGSALPADDPTRFGGGGPLMQRALQASGEGLPSMGPPPAAEGETVSQWGHSVTAPPWGGGPSASSPPASASPASSALGMLEGPPPQQQAQAQQPQQFLTGDRSLGGGPPGAPPAASVQFDAQEEKSQLKCVQGGRFYKKPLQVSPFCFAKGQPLAEEYRGSPEAGSNPGGCAGGPLFAAEGQTHAAPWPFKNAAPLGYGVSTGGPWLGFPTMQGLMAGAMGAPQGPPPPLQGTSPLLWGPGPAGVSQQAARGLLRQGSVGLREFARGPPDCLHSAVTMQQHALVAVRAFLLSCEEPIAPPWKQIASWIPWLTGQQQGPPHAGFQNIRRTGLLKRQERDATMPEAGETVSNKPTDEGSNDQGPQVERTTLEATEEIAAAAAAAPVPSADEELLKSERRRKRGGATPSPVLTAKKALKAQRTAAAGGDATTSAHEMCKEDFLQSLMPLPLPLTALQQSDLCLELLMALGRLRPQWRRRGNRVPFQLHVARLRPSLLLPTTPPSTSVLEAYRTILGPLVAHLGELPFTHLAPGEADEVVQEVELLRGPQFVDSVLTELDNIGIGGPLGVTHSALEAEALEAEAMRDTGDRRQQLLVQHQQQLQQQKQQQQQSEAARALEAPADGLGRDPGDAEVLLAYNPDLKTLRQLNYLVPGTRVYIHLDVLDAKLAEMGLPPLPPQPSGGSGEEAPPSARGPLSKFVIVEAGERYFTVPYGEYLPLKLVSPPHHVLHFPVGRVVQLLQEGRLCLLRFTEREALKRRLPLLGGSSGPPNDAAVGGGGGLFGFKSQRGSKPACCPAPLGIEKICKCKCNHRRQELYGQLKQRLRTDRKACLAAMKDCPDLNHVAFALPSARTYQLEVLSYLFGVDPWHYAKNRHEAPPKAEIPNIIRRYKELVTSREYEQAFKNWLEEQAREKCLQQITADITAIGLNLKEGDGSCLSTAANPAQQDPRVQASISQLTPNTPICVRVKALLGLPSGNEQHLRGVVRRVQMLPRGRAISISINNRKEEFVLLPEDVETLVAHDDLRLVRMRSRQWFAYEAHGPNTGASNITDAQWLSSTQEESWKGDVQSAG</sequence>
<evidence type="ECO:0000313" key="2">
    <source>
        <dbReference type="Proteomes" id="UP000515125"/>
    </source>
</evidence>
<feature type="region of interest" description="Disordered" evidence="1">
    <location>
        <begin position="1"/>
        <end position="160"/>
    </location>
</feature>
<feature type="region of interest" description="Disordered" evidence="1">
    <location>
        <begin position="634"/>
        <end position="663"/>
    </location>
</feature>
<evidence type="ECO:0000313" key="3">
    <source>
        <dbReference type="RefSeq" id="XP_026193076.1"/>
    </source>
</evidence>
<reference evidence="3" key="1">
    <citation type="submission" date="2025-08" db="UniProtKB">
        <authorList>
            <consortium name="RefSeq"/>
        </authorList>
    </citation>
    <scope>IDENTIFICATION</scope>
</reference>
<feature type="region of interest" description="Disordered" evidence="1">
    <location>
        <begin position="711"/>
        <end position="730"/>
    </location>
</feature>
<dbReference type="AlphaFoldDB" id="A0A6P6RYS1"/>
<feature type="compositionally biased region" description="Low complexity" evidence="1">
    <location>
        <begin position="127"/>
        <end position="136"/>
    </location>
</feature>
<name>A0A6P6RYS1_9EIME</name>
<accession>A0A6P6RYS1</accession>
<keyword evidence="2" id="KW-1185">Reference proteome</keyword>
<gene>
    <name evidence="3" type="primary">LOC34617275</name>
</gene>
<protein>
    <submittedName>
        <fullName evidence="3">Uncharacterized protein LOC34617275</fullName>
    </submittedName>
</protein>
<feature type="compositionally biased region" description="Low complexity" evidence="1">
    <location>
        <begin position="634"/>
        <end position="648"/>
    </location>
</feature>